<feature type="compositionally biased region" description="Pro residues" evidence="1">
    <location>
        <begin position="122"/>
        <end position="136"/>
    </location>
</feature>
<dbReference type="EMBL" id="JBJKFK010000234">
    <property type="protein sequence ID" value="KAL3318519.1"/>
    <property type="molecule type" value="Genomic_DNA"/>
</dbReference>
<feature type="compositionally biased region" description="Basic and acidic residues" evidence="1">
    <location>
        <begin position="55"/>
        <end position="69"/>
    </location>
</feature>
<feature type="compositionally biased region" description="Polar residues" evidence="1">
    <location>
        <begin position="227"/>
        <end position="241"/>
    </location>
</feature>
<dbReference type="AlphaFoldDB" id="A0ABD2QG61"/>
<accession>A0ABD2QG61</accession>
<dbReference type="Proteomes" id="UP001626550">
    <property type="component" value="Unassembled WGS sequence"/>
</dbReference>
<proteinExistence type="predicted"/>
<name>A0ABD2QG61_9PLAT</name>
<feature type="compositionally biased region" description="Polar residues" evidence="1">
    <location>
        <begin position="93"/>
        <end position="108"/>
    </location>
</feature>
<organism evidence="2 3">
    <name type="scientific">Cichlidogyrus casuarinus</name>
    <dbReference type="NCBI Taxonomy" id="1844966"/>
    <lineage>
        <taxon>Eukaryota</taxon>
        <taxon>Metazoa</taxon>
        <taxon>Spiralia</taxon>
        <taxon>Lophotrochozoa</taxon>
        <taxon>Platyhelminthes</taxon>
        <taxon>Monogenea</taxon>
        <taxon>Monopisthocotylea</taxon>
        <taxon>Dactylogyridea</taxon>
        <taxon>Ancyrocephalidae</taxon>
        <taxon>Cichlidogyrus</taxon>
    </lineage>
</organism>
<evidence type="ECO:0000313" key="2">
    <source>
        <dbReference type="EMBL" id="KAL3318519.1"/>
    </source>
</evidence>
<keyword evidence="3" id="KW-1185">Reference proteome</keyword>
<protein>
    <submittedName>
        <fullName evidence="2">Uncharacterized protein</fullName>
    </submittedName>
</protein>
<feature type="compositionally biased region" description="Low complexity" evidence="1">
    <location>
        <begin position="161"/>
        <end position="172"/>
    </location>
</feature>
<feature type="region of interest" description="Disordered" evidence="1">
    <location>
        <begin position="1"/>
        <end position="241"/>
    </location>
</feature>
<sequence>MNRPYATMPSASKMKQLRRAKAKNGELQSNLEKTPTKAEPNGEQFDLLDYSMGKTPEKLQENGRIRLDPDMTLSNLEKSPPPPPRSSTNRTPINNGQKIYLDSRTQPKSNRKSLVNYASPTSLPPPTEPAPPPPIVNPDGTLNRKARRSIGAVEEAKPRKSSNGGFNFKSFFHAFGLRSSPKQPNGYDAHARPVPLKEYPTQRYHPNDHDALRQLDMSIHDPPSYARSPTQVQVRQSLKLS</sequence>
<evidence type="ECO:0000313" key="3">
    <source>
        <dbReference type="Proteomes" id="UP001626550"/>
    </source>
</evidence>
<comment type="caution">
    <text evidence="2">The sequence shown here is derived from an EMBL/GenBank/DDBJ whole genome shotgun (WGS) entry which is preliminary data.</text>
</comment>
<reference evidence="2 3" key="1">
    <citation type="submission" date="2024-11" db="EMBL/GenBank/DDBJ databases">
        <title>Adaptive evolution of stress response genes in parasites aligns with host niche diversity.</title>
        <authorList>
            <person name="Hahn C."/>
            <person name="Resl P."/>
        </authorList>
    </citation>
    <scope>NUCLEOTIDE SEQUENCE [LARGE SCALE GENOMIC DNA]</scope>
    <source>
        <strain evidence="2">EGGRZ-B1_66</strain>
        <tissue evidence="2">Body</tissue>
    </source>
</reference>
<gene>
    <name evidence="2" type="ORF">Ciccas_002823</name>
</gene>
<evidence type="ECO:0000256" key="1">
    <source>
        <dbReference type="SAM" id="MobiDB-lite"/>
    </source>
</evidence>